<dbReference type="SUPFAM" id="SSF103473">
    <property type="entry name" value="MFS general substrate transporter"/>
    <property type="match status" value="1"/>
</dbReference>
<keyword evidence="3 5" id="KW-1133">Transmembrane helix</keyword>
<dbReference type="Gene3D" id="1.20.1250.20">
    <property type="entry name" value="MFS general substrate transporter like domains"/>
    <property type="match status" value="1"/>
</dbReference>
<keyword evidence="2 5" id="KW-0812">Transmembrane</keyword>
<feature type="transmembrane region" description="Helical" evidence="5">
    <location>
        <begin position="381"/>
        <end position="414"/>
    </location>
</feature>
<evidence type="ECO:0000313" key="8">
    <source>
        <dbReference type="Proteomes" id="UP000184546"/>
    </source>
</evidence>
<evidence type="ECO:0000256" key="4">
    <source>
        <dbReference type="ARBA" id="ARBA00023136"/>
    </source>
</evidence>
<dbReference type="RefSeq" id="XP_020059273.1">
    <property type="nucleotide sequence ID" value="XM_020197312.1"/>
</dbReference>
<evidence type="ECO:0000256" key="1">
    <source>
        <dbReference type="ARBA" id="ARBA00004141"/>
    </source>
</evidence>
<feature type="transmembrane region" description="Helical" evidence="5">
    <location>
        <begin position="348"/>
        <end position="369"/>
    </location>
</feature>
<dbReference type="PROSITE" id="PS50850">
    <property type="entry name" value="MFS"/>
    <property type="match status" value="1"/>
</dbReference>
<dbReference type="GeneID" id="30971126"/>
<protein>
    <recommendedName>
        <fullName evidence="6">Major facilitator superfamily (MFS) profile domain-containing protein</fullName>
    </recommendedName>
</protein>
<feature type="domain" description="Major facilitator superfamily (MFS) profile" evidence="6">
    <location>
        <begin position="36"/>
        <end position="495"/>
    </location>
</feature>
<dbReference type="Proteomes" id="UP000184546">
    <property type="component" value="Unassembled WGS sequence"/>
</dbReference>
<dbReference type="OMA" id="WFTPLFQ"/>
<dbReference type="PANTHER" id="PTHR23507:SF1">
    <property type="entry name" value="FI18259P1-RELATED"/>
    <property type="match status" value="1"/>
</dbReference>
<dbReference type="EMBL" id="KV878972">
    <property type="protein sequence ID" value="OJK02934.1"/>
    <property type="molecule type" value="Genomic_DNA"/>
</dbReference>
<dbReference type="STRING" id="690307.A0A1L9X3N2"/>
<evidence type="ECO:0000256" key="5">
    <source>
        <dbReference type="SAM" id="Phobius"/>
    </source>
</evidence>
<evidence type="ECO:0000256" key="2">
    <source>
        <dbReference type="ARBA" id="ARBA00022692"/>
    </source>
</evidence>
<dbReference type="OrthoDB" id="194139at2759"/>
<feature type="transmembrane region" description="Helical" evidence="5">
    <location>
        <begin position="135"/>
        <end position="158"/>
    </location>
</feature>
<dbReference type="AlphaFoldDB" id="A0A1L9X3N2"/>
<gene>
    <name evidence="7" type="ORF">ASPACDRAFT_1853502</name>
</gene>
<feature type="transmembrane region" description="Helical" evidence="5">
    <location>
        <begin position="110"/>
        <end position="128"/>
    </location>
</feature>
<feature type="transmembrane region" description="Helical" evidence="5">
    <location>
        <begin position="164"/>
        <end position="189"/>
    </location>
</feature>
<feature type="transmembrane region" description="Helical" evidence="5">
    <location>
        <begin position="37"/>
        <end position="57"/>
    </location>
</feature>
<dbReference type="GO" id="GO:0016020">
    <property type="term" value="C:membrane"/>
    <property type="evidence" value="ECO:0007669"/>
    <property type="project" value="UniProtKB-SubCell"/>
</dbReference>
<proteinExistence type="predicted"/>
<evidence type="ECO:0000259" key="6">
    <source>
        <dbReference type="PROSITE" id="PS50850"/>
    </source>
</evidence>
<organism evidence="7 8">
    <name type="scientific">Aspergillus aculeatus (strain ATCC 16872 / CBS 172.66 / WB 5094)</name>
    <dbReference type="NCBI Taxonomy" id="690307"/>
    <lineage>
        <taxon>Eukaryota</taxon>
        <taxon>Fungi</taxon>
        <taxon>Dikarya</taxon>
        <taxon>Ascomycota</taxon>
        <taxon>Pezizomycotina</taxon>
        <taxon>Eurotiomycetes</taxon>
        <taxon>Eurotiomycetidae</taxon>
        <taxon>Eurotiales</taxon>
        <taxon>Aspergillaceae</taxon>
        <taxon>Aspergillus</taxon>
        <taxon>Aspergillus subgen. Circumdati</taxon>
    </lineage>
</organism>
<accession>A0A1L9X3N2</accession>
<evidence type="ECO:0000256" key="3">
    <source>
        <dbReference type="ARBA" id="ARBA00022989"/>
    </source>
</evidence>
<dbReference type="Pfam" id="PF07690">
    <property type="entry name" value="MFS_1"/>
    <property type="match status" value="1"/>
</dbReference>
<dbReference type="InterPro" id="IPR020846">
    <property type="entry name" value="MFS_dom"/>
</dbReference>
<feature type="transmembrane region" description="Helical" evidence="5">
    <location>
        <begin position="305"/>
        <end position="328"/>
    </location>
</feature>
<dbReference type="InterPro" id="IPR011701">
    <property type="entry name" value="MFS"/>
</dbReference>
<name>A0A1L9X3N2_ASPA1</name>
<evidence type="ECO:0000313" key="7">
    <source>
        <dbReference type="EMBL" id="OJK02934.1"/>
    </source>
</evidence>
<keyword evidence="4 5" id="KW-0472">Membrane</keyword>
<feature type="transmembrane region" description="Helical" evidence="5">
    <location>
        <begin position="470"/>
        <end position="490"/>
    </location>
</feature>
<dbReference type="GO" id="GO:0022857">
    <property type="term" value="F:transmembrane transporter activity"/>
    <property type="evidence" value="ECO:0007669"/>
    <property type="project" value="InterPro"/>
</dbReference>
<sequence>MTTDLLGADETLETSLLLPGLREQSSQNKSTPRRSKWILLFVCLIIVTLDFGVYLAVAPQLQIYENIICQRMHPELFASAFGGLTATTRPLCKSTDVQGKLALLVGWQDTFAQLPGMILAIPFGLMADKVGRKPVIIISLAGFLMQECAIRFICWYHTSIPLEAVWFAPLFQVFGGGSQIASSVAWTVIADVFPVDQRANAYLLMAAAMLLSQILAAPLSAWLMSKDVWMPSLLGLAIEVCGIIPIFALPETGPKASIRSDEDTESEAQGQVNEHPTMRWTAIVHLIRSQLVEVVEFVLGNANTLAIFFAFLTSSIGSQAIQLVLQYASKRFMWSVAEATFLISLKGVVNLVAFIIILPLISKILGGYLSPIKRDLRITHASICVLVAGFGIMSVAAHPALFGIGLSFSALGWGFYTTLRSVGSALVAETHVGLFNTTIALAEAMGSMIAGPLLAALLKAGMAWEGAWMGLPWMVATGLYLLAGLAVFFIRTSAH</sequence>
<comment type="subcellular location">
    <subcellularLocation>
        <location evidence="1">Membrane</location>
        <topology evidence="1">Multi-pass membrane protein</topology>
    </subcellularLocation>
</comment>
<reference evidence="8" key="1">
    <citation type="journal article" date="2017" name="Genome Biol.">
        <title>Comparative genomics reveals high biological diversity and specific adaptations in the industrially and medically important fungal genus Aspergillus.</title>
        <authorList>
            <person name="de Vries R.P."/>
            <person name="Riley R."/>
            <person name="Wiebenga A."/>
            <person name="Aguilar-Osorio G."/>
            <person name="Amillis S."/>
            <person name="Uchima C.A."/>
            <person name="Anderluh G."/>
            <person name="Asadollahi M."/>
            <person name="Askin M."/>
            <person name="Barry K."/>
            <person name="Battaglia E."/>
            <person name="Bayram O."/>
            <person name="Benocci T."/>
            <person name="Braus-Stromeyer S.A."/>
            <person name="Caldana C."/>
            <person name="Canovas D."/>
            <person name="Cerqueira G.C."/>
            <person name="Chen F."/>
            <person name="Chen W."/>
            <person name="Choi C."/>
            <person name="Clum A."/>
            <person name="Dos Santos R.A."/>
            <person name="Damasio A.R."/>
            <person name="Diallinas G."/>
            <person name="Emri T."/>
            <person name="Fekete E."/>
            <person name="Flipphi M."/>
            <person name="Freyberg S."/>
            <person name="Gallo A."/>
            <person name="Gournas C."/>
            <person name="Habgood R."/>
            <person name="Hainaut M."/>
            <person name="Harispe M.L."/>
            <person name="Henrissat B."/>
            <person name="Hilden K.S."/>
            <person name="Hope R."/>
            <person name="Hossain A."/>
            <person name="Karabika E."/>
            <person name="Karaffa L."/>
            <person name="Karanyi Z."/>
            <person name="Krasevec N."/>
            <person name="Kuo A."/>
            <person name="Kusch H."/>
            <person name="LaButti K."/>
            <person name="Lagendijk E.L."/>
            <person name="Lapidus A."/>
            <person name="Levasseur A."/>
            <person name="Lindquist E."/>
            <person name="Lipzen A."/>
            <person name="Logrieco A.F."/>
            <person name="MacCabe A."/>
            <person name="Maekelae M.R."/>
            <person name="Malavazi I."/>
            <person name="Melin P."/>
            <person name="Meyer V."/>
            <person name="Mielnichuk N."/>
            <person name="Miskei M."/>
            <person name="Molnar A.P."/>
            <person name="Mule G."/>
            <person name="Ngan C.Y."/>
            <person name="Orejas M."/>
            <person name="Orosz E."/>
            <person name="Ouedraogo J.P."/>
            <person name="Overkamp K.M."/>
            <person name="Park H.-S."/>
            <person name="Perrone G."/>
            <person name="Piumi F."/>
            <person name="Punt P.J."/>
            <person name="Ram A.F."/>
            <person name="Ramon A."/>
            <person name="Rauscher S."/>
            <person name="Record E."/>
            <person name="Riano-Pachon D.M."/>
            <person name="Robert V."/>
            <person name="Roehrig J."/>
            <person name="Ruller R."/>
            <person name="Salamov A."/>
            <person name="Salih N.S."/>
            <person name="Samson R.A."/>
            <person name="Sandor E."/>
            <person name="Sanguinetti M."/>
            <person name="Schuetze T."/>
            <person name="Sepcic K."/>
            <person name="Shelest E."/>
            <person name="Sherlock G."/>
            <person name="Sophianopoulou V."/>
            <person name="Squina F.M."/>
            <person name="Sun H."/>
            <person name="Susca A."/>
            <person name="Todd R.B."/>
            <person name="Tsang A."/>
            <person name="Unkles S.E."/>
            <person name="van de Wiele N."/>
            <person name="van Rossen-Uffink D."/>
            <person name="Oliveira J.V."/>
            <person name="Vesth T.C."/>
            <person name="Visser J."/>
            <person name="Yu J.-H."/>
            <person name="Zhou M."/>
            <person name="Andersen M.R."/>
            <person name="Archer D.B."/>
            <person name="Baker S.E."/>
            <person name="Benoit I."/>
            <person name="Brakhage A.A."/>
            <person name="Braus G.H."/>
            <person name="Fischer R."/>
            <person name="Frisvad J.C."/>
            <person name="Goldman G.H."/>
            <person name="Houbraken J."/>
            <person name="Oakley B."/>
            <person name="Pocsi I."/>
            <person name="Scazzocchio C."/>
            <person name="Seiboth B."/>
            <person name="vanKuyk P.A."/>
            <person name="Wortman J."/>
            <person name="Dyer P.S."/>
            <person name="Grigoriev I.V."/>
        </authorList>
    </citation>
    <scope>NUCLEOTIDE SEQUENCE [LARGE SCALE GENOMIC DNA]</scope>
    <source>
        <strain evidence="8">ATCC 16872 / CBS 172.66 / WB 5094</strain>
    </source>
</reference>
<feature type="transmembrane region" description="Helical" evidence="5">
    <location>
        <begin position="434"/>
        <end position="458"/>
    </location>
</feature>
<keyword evidence="8" id="KW-1185">Reference proteome</keyword>
<dbReference type="PANTHER" id="PTHR23507">
    <property type="entry name" value="ZGC:174356"/>
    <property type="match status" value="1"/>
</dbReference>
<dbReference type="VEuPathDB" id="FungiDB:ASPACDRAFT_1853502"/>
<feature type="transmembrane region" description="Helical" evidence="5">
    <location>
        <begin position="229"/>
        <end position="249"/>
    </location>
</feature>
<dbReference type="InterPro" id="IPR036259">
    <property type="entry name" value="MFS_trans_sf"/>
</dbReference>
<feature type="transmembrane region" description="Helical" evidence="5">
    <location>
        <begin position="201"/>
        <end position="223"/>
    </location>
</feature>